<dbReference type="Proteomes" id="UP001177023">
    <property type="component" value="Unassembled WGS sequence"/>
</dbReference>
<dbReference type="CDD" id="cd11390">
    <property type="entry name" value="bHLH_TS"/>
    <property type="match status" value="1"/>
</dbReference>
<dbReference type="SMART" id="SM00353">
    <property type="entry name" value="HLH"/>
    <property type="match status" value="1"/>
</dbReference>
<sequence length="283" mass="32987">MGQATIYLWRQFQLPYANYAPYFEEWVFLSLAMVSLVSPCITIYYVLPYRKRVTSIFNAFYYRRGKFRIGGDILTATAEASYRMSLTIENILKPVASSSKEPVIDDSRKNPIDDVGTQLVTQFLAADCLRRLYADQMTLLSTALIEYQLQSLKNTPDIEEKKQKSPRKTVTVVRERRRTKYSTDDERKTANERERVRVQSIGKVLDDLREILPCQHPKLSKVSILRLATHYIGYLGAILEDEDYRPHKELFHKTFDFETRTNKRRNEKFLLGLCSVKEEEDGA</sequence>
<feature type="domain" description="BHLH" evidence="3">
    <location>
        <begin position="185"/>
        <end position="235"/>
    </location>
</feature>
<protein>
    <recommendedName>
        <fullName evidence="3">BHLH domain-containing protein</fullName>
    </recommendedName>
</protein>
<dbReference type="EMBL" id="CATQJA010002102">
    <property type="protein sequence ID" value="CAJ0569710.1"/>
    <property type="molecule type" value="Genomic_DNA"/>
</dbReference>
<evidence type="ECO:0000259" key="3">
    <source>
        <dbReference type="PROSITE" id="PS50888"/>
    </source>
</evidence>
<dbReference type="PROSITE" id="PS50888">
    <property type="entry name" value="BHLH"/>
    <property type="match status" value="1"/>
</dbReference>
<feature type="region of interest" description="Disordered" evidence="1">
    <location>
        <begin position="158"/>
        <end position="191"/>
    </location>
</feature>
<dbReference type="Gene3D" id="4.10.280.10">
    <property type="entry name" value="Helix-loop-helix DNA-binding domain"/>
    <property type="match status" value="1"/>
</dbReference>
<accession>A0AA36FWF5</accession>
<name>A0AA36FWF5_9BILA</name>
<dbReference type="InterPro" id="IPR036638">
    <property type="entry name" value="HLH_DNA-bd_sf"/>
</dbReference>
<proteinExistence type="predicted"/>
<dbReference type="GO" id="GO:0000981">
    <property type="term" value="F:DNA-binding transcription factor activity, RNA polymerase II-specific"/>
    <property type="evidence" value="ECO:0007669"/>
    <property type="project" value="TreeGrafter"/>
</dbReference>
<reference evidence="4" key="1">
    <citation type="submission" date="2023-06" db="EMBL/GenBank/DDBJ databases">
        <authorList>
            <person name="Delattre M."/>
        </authorList>
    </citation>
    <scope>NUCLEOTIDE SEQUENCE</scope>
    <source>
        <strain evidence="4">AF72</strain>
    </source>
</reference>
<dbReference type="GO" id="GO:0000977">
    <property type="term" value="F:RNA polymerase II transcription regulatory region sequence-specific DNA binding"/>
    <property type="evidence" value="ECO:0007669"/>
    <property type="project" value="TreeGrafter"/>
</dbReference>
<dbReference type="InterPro" id="IPR011598">
    <property type="entry name" value="bHLH_dom"/>
</dbReference>
<feature type="non-terminal residue" evidence="4">
    <location>
        <position position="1"/>
    </location>
</feature>
<evidence type="ECO:0000313" key="4">
    <source>
        <dbReference type="EMBL" id="CAJ0569710.1"/>
    </source>
</evidence>
<evidence type="ECO:0000313" key="5">
    <source>
        <dbReference type="Proteomes" id="UP001177023"/>
    </source>
</evidence>
<evidence type="ECO:0000256" key="1">
    <source>
        <dbReference type="SAM" id="MobiDB-lite"/>
    </source>
</evidence>
<keyword evidence="2" id="KW-1133">Transmembrane helix</keyword>
<organism evidence="4 5">
    <name type="scientific">Mesorhabditis spiculigera</name>
    <dbReference type="NCBI Taxonomy" id="96644"/>
    <lineage>
        <taxon>Eukaryota</taxon>
        <taxon>Metazoa</taxon>
        <taxon>Ecdysozoa</taxon>
        <taxon>Nematoda</taxon>
        <taxon>Chromadorea</taxon>
        <taxon>Rhabditida</taxon>
        <taxon>Rhabditina</taxon>
        <taxon>Rhabditomorpha</taxon>
        <taxon>Rhabditoidea</taxon>
        <taxon>Rhabditidae</taxon>
        <taxon>Mesorhabditinae</taxon>
        <taxon>Mesorhabditis</taxon>
    </lineage>
</organism>
<dbReference type="GO" id="GO:0046983">
    <property type="term" value="F:protein dimerization activity"/>
    <property type="evidence" value="ECO:0007669"/>
    <property type="project" value="InterPro"/>
</dbReference>
<keyword evidence="2" id="KW-0812">Transmembrane</keyword>
<dbReference type="PANTHER" id="PTHR23349">
    <property type="entry name" value="BASIC HELIX-LOOP-HELIX TRANSCRIPTION FACTOR, TWIST"/>
    <property type="match status" value="1"/>
</dbReference>
<keyword evidence="5" id="KW-1185">Reference proteome</keyword>
<evidence type="ECO:0000256" key="2">
    <source>
        <dbReference type="SAM" id="Phobius"/>
    </source>
</evidence>
<dbReference type="AlphaFoldDB" id="A0AA36FWF5"/>
<dbReference type="PANTHER" id="PTHR23349:SF111">
    <property type="entry name" value="BHLH DOMAIN-CONTAINING PROTEIN"/>
    <property type="match status" value="1"/>
</dbReference>
<dbReference type="SUPFAM" id="SSF47459">
    <property type="entry name" value="HLH, helix-loop-helix DNA-binding domain"/>
    <property type="match status" value="1"/>
</dbReference>
<feature type="transmembrane region" description="Helical" evidence="2">
    <location>
        <begin position="26"/>
        <end position="47"/>
    </location>
</feature>
<keyword evidence="2" id="KW-0472">Membrane</keyword>
<feature type="compositionally biased region" description="Basic and acidic residues" evidence="1">
    <location>
        <begin position="181"/>
        <end position="191"/>
    </location>
</feature>
<comment type="caution">
    <text evidence="4">The sequence shown here is derived from an EMBL/GenBank/DDBJ whole genome shotgun (WGS) entry which is preliminary data.</text>
</comment>
<gene>
    <name evidence="4" type="ORF">MSPICULIGERA_LOCUS8177</name>
</gene>
<dbReference type="Pfam" id="PF00010">
    <property type="entry name" value="HLH"/>
    <property type="match status" value="1"/>
</dbReference>
<dbReference type="InterPro" id="IPR050283">
    <property type="entry name" value="E-box_TF_Regulators"/>
</dbReference>
<dbReference type="GO" id="GO:0032502">
    <property type="term" value="P:developmental process"/>
    <property type="evidence" value="ECO:0007669"/>
    <property type="project" value="TreeGrafter"/>
</dbReference>